<name>A0ACB9QIY5_9MYRT</name>
<accession>A0ACB9QIY5</accession>
<comment type="caution">
    <text evidence="1">The sequence shown here is derived from an EMBL/GenBank/DDBJ whole genome shotgun (WGS) entry which is preliminary data.</text>
</comment>
<protein>
    <submittedName>
        <fullName evidence="1">Uncharacterized protein</fullName>
    </submittedName>
</protein>
<keyword evidence="2" id="KW-1185">Reference proteome</keyword>
<reference evidence="2" key="1">
    <citation type="journal article" date="2023" name="Front. Plant Sci.">
        <title>Chromosomal-level genome assembly of Melastoma candidum provides insights into trichome evolution.</title>
        <authorList>
            <person name="Zhong Y."/>
            <person name="Wu W."/>
            <person name="Sun C."/>
            <person name="Zou P."/>
            <person name="Liu Y."/>
            <person name="Dai S."/>
            <person name="Zhou R."/>
        </authorList>
    </citation>
    <scope>NUCLEOTIDE SEQUENCE [LARGE SCALE GENOMIC DNA]</scope>
</reference>
<proteinExistence type="predicted"/>
<evidence type="ECO:0000313" key="1">
    <source>
        <dbReference type="EMBL" id="KAI4366291.1"/>
    </source>
</evidence>
<dbReference type="Proteomes" id="UP001057402">
    <property type="component" value="Chromosome 6"/>
</dbReference>
<dbReference type="EMBL" id="CM042885">
    <property type="protein sequence ID" value="KAI4366291.1"/>
    <property type="molecule type" value="Genomic_DNA"/>
</dbReference>
<gene>
    <name evidence="1" type="ORF">MLD38_022184</name>
</gene>
<sequence length="186" mass="18636">MPTSPADSSPSSPVKATLPSPWAAVVRGDDDKEPTPPPPASSPSLAAPELLPWEDHRDAASDGNAGPGKAGRPAWKALPNGAIEVSAGKDVDGGIGGGSSGVMGDDVAWPALSESTRASSKSSSSESLASANLSKAPAEGSSSGSQVFPALFALSEGPRATGIGDFPAFLQSYLASVIHHEPKLIQ</sequence>
<evidence type="ECO:0000313" key="2">
    <source>
        <dbReference type="Proteomes" id="UP001057402"/>
    </source>
</evidence>
<organism evidence="1 2">
    <name type="scientific">Melastoma candidum</name>
    <dbReference type="NCBI Taxonomy" id="119954"/>
    <lineage>
        <taxon>Eukaryota</taxon>
        <taxon>Viridiplantae</taxon>
        <taxon>Streptophyta</taxon>
        <taxon>Embryophyta</taxon>
        <taxon>Tracheophyta</taxon>
        <taxon>Spermatophyta</taxon>
        <taxon>Magnoliopsida</taxon>
        <taxon>eudicotyledons</taxon>
        <taxon>Gunneridae</taxon>
        <taxon>Pentapetalae</taxon>
        <taxon>rosids</taxon>
        <taxon>malvids</taxon>
        <taxon>Myrtales</taxon>
        <taxon>Melastomataceae</taxon>
        <taxon>Melastomatoideae</taxon>
        <taxon>Melastomateae</taxon>
        <taxon>Melastoma</taxon>
    </lineage>
</organism>